<sequence>MQESSIEILQGKSVLLVNFANGEYDNTVQYIANFDFSSNLADSLAQSQNYLKAKQYDLVICYWQNNNDEYIKLLISHIRSNKNLFKLPIVVILNIIAPNLINQAWYN</sequence>
<evidence type="ECO:0000313" key="2">
    <source>
        <dbReference type="Proteomes" id="UP001301442"/>
    </source>
</evidence>
<dbReference type="EMBL" id="CP136600">
    <property type="protein sequence ID" value="WOH37576.1"/>
    <property type="molecule type" value="Genomic_DNA"/>
</dbReference>
<organism evidence="1 2">
    <name type="scientific">Thalassotalea fonticola</name>
    <dbReference type="NCBI Taxonomy" id="3065649"/>
    <lineage>
        <taxon>Bacteria</taxon>
        <taxon>Pseudomonadati</taxon>
        <taxon>Pseudomonadota</taxon>
        <taxon>Gammaproteobacteria</taxon>
        <taxon>Alteromonadales</taxon>
        <taxon>Colwelliaceae</taxon>
        <taxon>Thalassotalea</taxon>
    </lineage>
</organism>
<gene>
    <name evidence="1" type="ORF">RI844_19780</name>
</gene>
<accession>A0ABZ0GP17</accession>
<name>A0ABZ0GP17_9GAMM</name>
<proteinExistence type="predicted"/>
<evidence type="ECO:0008006" key="3">
    <source>
        <dbReference type="Google" id="ProtNLM"/>
    </source>
</evidence>
<protein>
    <recommendedName>
        <fullName evidence="3">Response regulator</fullName>
    </recommendedName>
</protein>
<dbReference type="RefSeq" id="WP_348396363.1">
    <property type="nucleotide sequence ID" value="NZ_CP136600.1"/>
</dbReference>
<evidence type="ECO:0000313" key="1">
    <source>
        <dbReference type="EMBL" id="WOH37576.1"/>
    </source>
</evidence>
<dbReference type="Proteomes" id="UP001301442">
    <property type="component" value="Chromosome"/>
</dbReference>
<reference evidence="1 2" key="1">
    <citation type="submission" date="2023-09" db="EMBL/GenBank/DDBJ databases">
        <authorList>
            <person name="Qi X."/>
        </authorList>
    </citation>
    <scope>NUCLEOTIDE SEQUENCE [LARGE SCALE GENOMIC DNA]</scope>
    <source>
        <strain evidence="1 2">S1-1</strain>
    </source>
</reference>
<keyword evidence="2" id="KW-1185">Reference proteome</keyword>